<name>A0A518DJ35_9BACT</name>
<dbReference type="InterPro" id="IPR018247">
    <property type="entry name" value="EF_Hand_1_Ca_BS"/>
</dbReference>
<keyword evidence="4" id="KW-1185">Reference proteome</keyword>
<proteinExistence type="predicted"/>
<feature type="chain" id="PRO_5022241602" evidence="2">
    <location>
        <begin position="31"/>
        <end position="803"/>
    </location>
</feature>
<evidence type="ECO:0000313" key="4">
    <source>
        <dbReference type="Proteomes" id="UP000317429"/>
    </source>
</evidence>
<sequence length="803" mass="83199" precursor="true">MVELSQQKRRGASFAVLLLAVVATPQVSHAQLFVQINEDPSFFPASAEIIAATPAQSTFGDDAPTSLGQSFTVTTGFSLESIFLAYENDTASTGDKTLTLSIFPVADVNAAVGYVDPPDPNSFLLSESVTFPYVGNTDTIAGIKLSTPLALSPGGYMLHFSGTTNPGWEWLRPLTSVGSTYADGRGYENGDEKDASGIDFSLALSSVPLDGPPIDTFSVQSGSLLAATTWDNGLAPVGVAPNPNYTHHVVNGHTVTADGSQTYNGAQLNVDDGALNYTASSVHLSSVTVAAGATVTETTNGEFFLGDISTQPLGRMELNGHLTITAESGDAAIDMTMAGSGTAEVNLDTGGTLFLTDMSEFGGLLQFNGVGNEVLYEGPAGGGMTVEMNSTGDNRFAMSLANNGAMNQIIVNESGEIDHRSTGVRLMNVGQITANANVTVDLTTTFDGDERRLFAPDGLGGSSNITVNGTASNPTDGGEVSLNRFENDNTTPEGNNVTHLPTDGFTGQLIANNFVDIEIRRQLSGGAIVVNQNAFLEVGHNEVEDFLTTRVGEITVNSGGTLEVGFEDLNGGVVAHVPYDVRLTTRRGQSGDLTLQAGSTTVMQISGVGAGQFDTITAEGTVTLGGELKVLIDPALAAGTTHATQGTYVPTDGDTFVIISGGAETLAADYDGNGTVGQEDYALWAETFGNDDFDVTADGNLDGVIDAADYTSWRDSLGASGSVTGSIMGDFSSMVIDDPTNLLAGFSVTRMVTPGLGGNVTLTINAIPLAAGSSQVPEPSSILLCGIVGVAASRLAGRRRRRT</sequence>
<evidence type="ECO:0000313" key="3">
    <source>
        <dbReference type="EMBL" id="QDU91442.1"/>
    </source>
</evidence>
<evidence type="ECO:0000256" key="2">
    <source>
        <dbReference type="SAM" id="SignalP"/>
    </source>
</evidence>
<dbReference type="AlphaFoldDB" id="A0A518DJ35"/>
<reference evidence="3 4" key="1">
    <citation type="submission" date="2019-02" db="EMBL/GenBank/DDBJ databases">
        <title>Deep-cultivation of Planctomycetes and their phenomic and genomic characterization uncovers novel biology.</title>
        <authorList>
            <person name="Wiegand S."/>
            <person name="Jogler M."/>
            <person name="Boedeker C."/>
            <person name="Pinto D."/>
            <person name="Vollmers J."/>
            <person name="Rivas-Marin E."/>
            <person name="Kohn T."/>
            <person name="Peeters S.H."/>
            <person name="Heuer A."/>
            <person name="Rast P."/>
            <person name="Oberbeckmann S."/>
            <person name="Bunk B."/>
            <person name="Jeske O."/>
            <person name="Meyerdierks A."/>
            <person name="Storesund J.E."/>
            <person name="Kallscheuer N."/>
            <person name="Luecker S."/>
            <person name="Lage O.M."/>
            <person name="Pohl T."/>
            <person name="Merkel B.J."/>
            <person name="Hornburger P."/>
            <person name="Mueller R.-W."/>
            <person name="Bruemmer F."/>
            <person name="Labrenz M."/>
            <person name="Spormann A.M."/>
            <person name="Op den Camp H."/>
            <person name="Overmann J."/>
            <person name="Amann R."/>
            <person name="Jetten M.S.M."/>
            <person name="Mascher T."/>
            <person name="Medema M.H."/>
            <person name="Devos D.P."/>
            <person name="Kaster A.-K."/>
            <person name="Ovreas L."/>
            <person name="Rohde M."/>
            <person name="Galperin M.Y."/>
            <person name="Jogler C."/>
        </authorList>
    </citation>
    <scope>NUCLEOTIDE SEQUENCE [LARGE SCALE GENOMIC DNA]</scope>
    <source>
        <strain evidence="3 4">Pla175</strain>
    </source>
</reference>
<dbReference type="Proteomes" id="UP000317429">
    <property type="component" value="Chromosome"/>
</dbReference>
<keyword evidence="2" id="KW-0732">Signal</keyword>
<dbReference type="KEGG" id="pnd:Pla175_48700"/>
<dbReference type="RefSeq" id="WP_145291561.1">
    <property type="nucleotide sequence ID" value="NZ_CP036291.1"/>
</dbReference>
<dbReference type="EMBL" id="CP036291">
    <property type="protein sequence ID" value="QDU91442.1"/>
    <property type="molecule type" value="Genomic_DNA"/>
</dbReference>
<protein>
    <submittedName>
        <fullName evidence="3">Uncharacterized protein</fullName>
    </submittedName>
</protein>
<organism evidence="3 4">
    <name type="scientific">Pirellulimonas nuda</name>
    <dbReference type="NCBI Taxonomy" id="2528009"/>
    <lineage>
        <taxon>Bacteria</taxon>
        <taxon>Pseudomonadati</taxon>
        <taxon>Planctomycetota</taxon>
        <taxon>Planctomycetia</taxon>
        <taxon>Pirellulales</taxon>
        <taxon>Lacipirellulaceae</taxon>
        <taxon>Pirellulimonas</taxon>
    </lineage>
</organism>
<feature type="signal peptide" evidence="2">
    <location>
        <begin position="1"/>
        <end position="30"/>
    </location>
</feature>
<gene>
    <name evidence="3" type="ORF">Pla175_48700</name>
</gene>
<accession>A0A518DJ35</accession>
<feature type="compositionally biased region" description="Polar residues" evidence="1">
    <location>
        <begin position="462"/>
        <end position="475"/>
    </location>
</feature>
<feature type="region of interest" description="Disordered" evidence="1">
    <location>
        <begin position="457"/>
        <end position="479"/>
    </location>
</feature>
<dbReference type="OrthoDB" id="264887at2"/>
<evidence type="ECO:0000256" key="1">
    <source>
        <dbReference type="SAM" id="MobiDB-lite"/>
    </source>
</evidence>
<dbReference type="PROSITE" id="PS00018">
    <property type="entry name" value="EF_HAND_1"/>
    <property type="match status" value="1"/>
</dbReference>